<accession>A0A225W512</accession>
<dbReference type="EMBL" id="NBNE01001935">
    <property type="protein sequence ID" value="OWZ12117.1"/>
    <property type="molecule type" value="Genomic_DNA"/>
</dbReference>
<protein>
    <submittedName>
        <fullName evidence="1">Uncharacterized protein</fullName>
    </submittedName>
</protein>
<dbReference type="AlphaFoldDB" id="A0A225W512"/>
<name>A0A225W512_9STRA</name>
<gene>
    <name evidence="1" type="ORF">PHMEG_00014768</name>
</gene>
<reference evidence="2" key="1">
    <citation type="submission" date="2017-03" db="EMBL/GenBank/DDBJ databases">
        <title>Phytopthora megakarya and P. palmivora, two closely related causual agents of cacao black pod achieved similar genome size and gene model numbers by different mechanisms.</title>
        <authorList>
            <person name="Ali S."/>
            <person name="Shao J."/>
            <person name="Larry D.J."/>
            <person name="Kronmiller B."/>
            <person name="Shen D."/>
            <person name="Strem M.D."/>
            <person name="Melnick R.L."/>
            <person name="Guiltinan M.J."/>
            <person name="Tyler B.M."/>
            <person name="Meinhardt L.W."/>
            <person name="Bailey B.A."/>
        </authorList>
    </citation>
    <scope>NUCLEOTIDE SEQUENCE [LARGE SCALE GENOMIC DNA]</scope>
    <source>
        <strain evidence="2">zdho120</strain>
    </source>
</reference>
<evidence type="ECO:0000313" key="1">
    <source>
        <dbReference type="EMBL" id="OWZ12117.1"/>
    </source>
</evidence>
<comment type="caution">
    <text evidence="1">The sequence shown here is derived from an EMBL/GenBank/DDBJ whole genome shotgun (WGS) entry which is preliminary data.</text>
</comment>
<organism evidence="1 2">
    <name type="scientific">Phytophthora megakarya</name>
    <dbReference type="NCBI Taxonomy" id="4795"/>
    <lineage>
        <taxon>Eukaryota</taxon>
        <taxon>Sar</taxon>
        <taxon>Stramenopiles</taxon>
        <taxon>Oomycota</taxon>
        <taxon>Peronosporomycetes</taxon>
        <taxon>Peronosporales</taxon>
        <taxon>Peronosporaceae</taxon>
        <taxon>Phytophthora</taxon>
    </lineage>
</organism>
<dbReference type="Gene3D" id="3.80.10.10">
    <property type="entry name" value="Ribonuclease Inhibitor"/>
    <property type="match status" value="1"/>
</dbReference>
<keyword evidence="2" id="KW-1185">Reference proteome</keyword>
<sequence>MEERWDFMASWCQVLQQHFDTTPYHMTDEFVWEEGPQVFSVIFPRRRQFGYEEKDMDEPTFRREFHAVQEALALLVAVEHADHEVYEYLLLKGCSLWEKGWIRTGIPIATRFLVTLDVEGRKIDGMNEYDLVRLCGTHLQLNPSDEYLRTLRQIALLDENLAADAAGVCIEIPVKLRFTNDEKLVESHFAEEEYADLLRDVTRAEKQIQAQWDAYSANSENEPLATGELRCCFTLEPAAVSFIILSPEMAEMVGNQMANNVWFSALALTFPIPHQDANTELESRTSFGLLLRRLFDSTRRNSDSAHIRYNFQDSNPSPVEVLTVRCAPWMPNSDFELMCSAMVVTQITKKLSLGLEIISSDEQNREYWWQWLAYSLFSRRARSCSSLGTLIFSFLDGLSTNEVSAFNSILESEHPEEMLFGSPRGLVDERTATLTSGSPIRWEFDDHGEPVVHCCHSILEYPMPFVRTFSDDGKSEWVNVLVPGFGRCQVQRCNLEFNDEVDVGSGGVTSLQIDIKGFDMASMEGLYLLVESIGSSLTTLIISGIRERRQRLDVNSLIRSCPHLQELTLSRESIAILLNFTEYRTSKAPVPELTSVWTNDIDFLQVLSGTNNPFVKCTQRLSVNLPSHRFAQYLGLPNPELYMDPLVHMLEANERLEYLEIKSCNGHLMEEFEKFHLKSIFQEFEPLSKICKTAFLSIRPARTIGEMDQLVLENIFSFASVSVLRRVYFYYEQFKMY</sequence>
<dbReference type="Proteomes" id="UP000198211">
    <property type="component" value="Unassembled WGS sequence"/>
</dbReference>
<dbReference type="InterPro" id="IPR032675">
    <property type="entry name" value="LRR_dom_sf"/>
</dbReference>
<proteinExistence type="predicted"/>
<evidence type="ECO:0000313" key="2">
    <source>
        <dbReference type="Proteomes" id="UP000198211"/>
    </source>
</evidence>
<dbReference type="OrthoDB" id="129639at2759"/>